<evidence type="ECO:0000313" key="8">
    <source>
        <dbReference type="EMBL" id="CRI50042.1"/>
    </source>
</evidence>
<dbReference type="EMBL" id="LN846997">
    <property type="protein sequence ID" value="CRI37654.1"/>
    <property type="molecule type" value="Genomic_DNA"/>
</dbReference>
<dbReference type="PATRIC" id="fig|83558.13.peg.50"/>
<dbReference type="Proteomes" id="UP000000801">
    <property type="component" value="Chromosome"/>
</dbReference>
<proteinExistence type="predicted"/>
<dbReference type="EMBL" id="LN847001">
    <property type="protein sequence ID" value="CRI39921.1"/>
    <property type="molecule type" value="Genomic_DNA"/>
</dbReference>
<dbReference type="EMBL" id="LN847223">
    <property type="protein sequence ID" value="CRI45513.1"/>
    <property type="molecule type" value="Genomic_DNA"/>
</dbReference>
<evidence type="ECO:0000313" key="2">
    <source>
        <dbReference type="EMBL" id="CRI37654.1"/>
    </source>
</evidence>
<reference evidence="1 10" key="1">
    <citation type="journal article" date="1999" name="Nat. Genet.">
        <title>Comparative genomes of Chlamydia pneumoniae and C. trachomatis.</title>
        <authorList>
            <person name="Kalman S."/>
            <person name="Mitchell W."/>
            <person name="Marathe R."/>
            <person name="Lammel C."/>
            <person name="Fan J."/>
            <person name="Hyman R.W."/>
            <person name="Olinger L."/>
            <person name="Grimwood J."/>
            <person name="Davis R.W."/>
            <person name="Stephens R.S."/>
        </authorList>
    </citation>
    <scope>NUCLEOTIDE SEQUENCE [LARGE SCALE GENOMIC DNA]</scope>
    <source>
        <strain evidence="1 10">CWL029</strain>
    </source>
</reference>
<accession>A0A0F7X7S9</accession>
<dbReference type="KEGG" id="cpn:CPn_0046"/>
<protein>
    <submittedName>
        <fullName evidence="5">Uncharacterized protein</fullName>
    </submittedName>
</protein>
<evidence type="ECO:0000313" key="10">
    <source>
        <dbReference type="Proteomes" id="UP000000801"/>
    </source>
</evidence>
<sequence length="158" mass="18704">MNQDLQNVYQECQKATGLESEVSAYRDHLREQITEFETQGLDVIKEELLFVSSTLKSKLSYDPLIADIPCMKFYEEYYDGIDKARVQSRWLEKSERYRKAKKGFQEMLKEGLFKEDQALKKAEYRLLREKRMNKEKLLICNKIEAAQQRVQEFGPSDS</sequence>
<dbReference type="HOGENOM" id="CLU_140874_0_0_0"/>
<evidence type="ECO:0000313" key="4">
    <source>
        <dbReference type="EMBL" id="CRI43272.1"/>
    </source>
</evidence>
<evidence type="ECO:0000313" key="3">
    <source>
        <dbReference type="EMBL" id="CRI39921.1"/>
    </source>
</evidence>
<dbReference type="EMBL" id="LN847249">
    <property type="protein sequence ID" value="CRI52325.1"/>
    <property type="molecule type" value="Genomic_DNA"/>
</dbReference>
<reference evidence="5" key="2">
    <citation type="submission" date="2015-05" db="EMBL/GenBank/DDBJ databases">
        <authorList>
            <person name="Rattei Thomas"/>
        </authorList>
    </citation>
    <scope>NUCLEOTIDE SEQUENCE</scope>
    <source>
        <strain evidence="2">CV15</strain>
        <strain evidence="3">CWL029c</strain>
        <strain evidence="4">H12</strain>
        <strain evidence="5">MUL2216</strain>
        <strain evidence="6">Panola</strain>
        <strain evidence="8">PB1</strain>
        <strain evidence="7">U1271</strain>
        <strain evidence="9">Wien2</strain>
    </source>
</reference>
<evidence type="ECO:0000313" key="7">
    <source>
        <dbReference type="EMBL" id="CRI48939.1"/>
    </source>
</evidence>
<dbReference type="EMBL" id="LN847095">
    <property type="protein sequence ID" value="CRI43272.1"/>
    <property type="molecule type" value="Genomic_DNA"/>
</dbReference>
<dbReference type="AlphaFoldDB" id="A0A0F7X7S9"/>
<evidence type="ECO:0000313" key="5">
    <source>
        <dbReference type="EMBL" id="CRI45513.1"/>
    </source>
</evidence>
<evidence type="ECO:0000313" key="6">
    <source>
        <dbReference type="EMBL" id="CRI46643.1"/>
    </source>
</evidence>
<dbReference type="EMBL" id="AE001363">
    <property type="protein sequence ID" value="AAD18199.1"/>
    <property type="molecule type" value="Genomic_DNA"/>
</dbReference>
<organism evidence="5">
    <name type="scientific">Chlamydia pneumoniae</name>
    <name type="common">Chlamydophila pneumoniae</name>
    <dbReference type="NCBI Taxonomy" id="83558"/>
    <lineage>
        <taxon>Bacteria</taxon>
        <taxon>Pseudomonadati</taxon>
        <taxon>Chlamydiota</taxon>
        <taxon>Chlamydiia</taxon>
        <taxon>Chlamydiales</taxon>
        <taxon>Chlamydiaceae</taxon>
        <taxon>Chlamydia/Chlamydophila group</taxon>
        <taxon>Chlamydia</taxon>
    </lineage>
</organism>
<gene>
    <name evidence="1" type="ordered locus">CPn_0046</name>
    <name evidence="2" type="ORF">BN1224_CV15_A_00500</name>
    <name evidence="4" type="ORF">BN1224_H12_AD_00330</name>
    <name evidence="5" type="ORF">BN1224_MUL2216_B_00390</name>
    <name evidence="6" type="ORF">BN1224_Panola_A_00490</name>
    <name evidence="8" type="ORF">BN1224_PB1_B_00400</name>
    <name evidence="7" type="ORF">BN1224_U1271_A_00490</name>
    <name evidence="9" type="ORF">BN1224_Wien2_B_00360</name>
    <name evidence="3" type="ORF">CWL029c_A_00520</name>
</gene>
<dbReference type="RefSeq" id="WP_010882696.1">
    <property type="nucleotide sequence ID" value="NZ_LN846980.1"/>
</dbReference>
<dbReference type="EMBL" id="LN847242">
    <property type="protein sequence ID" value="CRI48939.1"/>
    <property type="molecule type" value="Genomic_DNA"/>
</dbReference>
<dbReference type="EMBL" id="LN847240">
    <property type="protein sequence ID" value="CRI50042.1"/>
    <property type="molecule type" value="Genomic_DNA"/>
</dbReference>
<evidence type="ECO:0000313" key="9">
    <source>
        <dbReference type="EMBL" id="CRI52325.1"/>
    </source>
</evidence>
<evidence type="ECO:0000313" key="1">
    <source>
        <dbReference type="EMBL" id="AAD18199.1"/>
    </source>
</evidence>
<dbReference type="EMBL" id="LN847229">
    <property type="protein sequence ID" value="CRI46643.1"/>
    <property type="molecule type" value="Genomic_DNA"/>
</dbReference>
<name>A0A0F7X7S9_CHLPN</name>